<feature type="region of interest" description="Disordered" evidence="1">
    <location>
        <begin position="198"/>
        <end position="227"/>
    </location>
</feature>
<accession>A0A3R7M8H9</accession>
<evidence type="ECO:0000313" key="2">
    <source>
        <dbReference type="EMBL" id="RNE98081.1"/>
    </source>
</evidence>
<dbReference type="GeneID" id="40322943"/>
<gene>
    <name evidence="2" type="ORF">Tco025E_09332</name>
</gene>
<organism evidence="2 3">
    <name type="scientific">Trypanosoma conorhini</name>
    <dbReference type="NCBI Taxonomy" id="83891"/>
    <lineage>
        <taxon>Eukaryota</taxon>
        <taxon>Discoba</taxon>
        <taxon>Euglenozoa</taxon>
        <taxon>Kinetoplastea</taxon>
        <taxon>Metakinetoplastina</taxon>
        <taxon>Trypanosomatida</taxon>
        <taxon>Trypanosomatidae</taxon>
        <taxon>Trypanosoma</taxon>
    </lineage>
</organism>
<evidence type="ECO:0000256" key="1">
    <source>
        <dbReference type="SAM" id="MobiDB-lite"/>
    </source>
</evidence>
<name>A0A3R7M8H9_9TRYP</name>
<dbReference type="EMBL" id="MKKU01001067">
    <property type="protein sequence ID" value="RNE98081.1"/>
    <property type="molecule type" value="Genomic_DNA"/>
</dbReference>
<proteinExistence type="predicted"/>
<keyword evidence="3" id="KW-1185">Reference proteome</keyword>
<evidence type="ECO:0000313" key="3">
    <source>
        <dbReference type="Proteomes" id="UP000284403"/>
    </source>
</evidence>
<sequence length="227" mass="23855">MTQTQPQSGGSRGASRRWHAPAHFGCLHCARSPATGRCSEVAGAAQHPPRGSDLLRHFECGRGRAHLPLHWFPISLVGLCFAPAANASSTRLQADENESPQKTCVAAAATANRPVHAGLAAVRCGEVDDAPGGLCGTARARLTSIKDGGPWQMRRPRCRGSVPRKGGAKDRRPVPSTRCWPPGGGSWAFFGRRRAQGARGKCSGLPAQQLRAPKCGGTSRAGEASVN</sequence>
<dbReference type="Proteomes" id="UP000284403">
    <property type="component" value="Unassembled WGS sequence"/>
</dbReference>
<protein>
    <submittedName>
        <fullName evidence="2">Uncharacterized protein</fullName>
    </submittedName>
</protein>
<dbReference type="AlphaFoldDB" id="A0A3R7M8H9"/>
<feature type="region of interest" description="Disordered" evidence="1">
    <location>
        <begin position="147"/>
        <end position="179"/>
    </location>
</feature>
<dbReference type="RefSeq" id="XP_029223758.1">
    <property type="nucleotide sequence ID" value="XM_029376152.1"/>
</dbReference>
<reference evidence="2 3" key="1">
    <citation type="journal article" date="2018" name="BMC Genomics">
        <title>Genomic comparison of Trypanosoma conorhini and Trypanosoma rangeli to Trypanosoma cruzi strains of high and low virulence.</title>
        <authorList>
            <person name="Bradwell K.R."/>
            <person name="Koparde V.N."/>
            <person name="Matveyev A.V."/>
            <person name="Serrano M.G."/>
            <person name="Alves J.M."/>
            <person name="Parikh H."/>
            <person name="Huang B."/>
            <person name="Lee V."/>
            <person name="Espinosa-Alvarez O."/>
            <person name="Ortiz P.A."/>
            <person name="Costa-Martins A.G."/>
            <person name="Teixeira M.M."/>
            <person name="Buck G.A."/>
        </authorList>
    </citation>
    <scope>NUCLEOTIDE SEQUENCE [LARGE SCALE GENOMIC DNA]</scope>
    <source>
        <strain evidence="2 3">025E</strain>
    </source>
</reference>
<comment type="caution">
    <text evidence="2">The sequence shown here is derived from an EMBL/GenBank/DDBJ whole genome shotgun (WGS) entry which is preliminary data.</text>
</comment>